<dbReference type="EMBL" id="GFTR01000300">
    <property type="protein sequence ID" value="JAW16126.1"/>
    <property type="molecule type" value="Transcribed_RNA"/>
</dbReference>
<keyword evidence="1" id="KW-0812">Transmembrane</keyword>
<organism evidence="2">
    <name type="scientific">Panstrongylus lignarius</name>
    <dbReference type="NCBI Taxonomy" id="156445"/>
    <lineage>
        <taxon>Eukaryota</taxon>
        <taxon>Metazoa</taxon>
        <taxon>Ecdysozoa</taxon>
        <taxon>Arthropoda</taxon>
        <taxon>Hexapoda</taxon>
        <taxon>Insecta</taxon>
        <taxon>Pterygota</taxon>
        <taxon>Neoptera</taxon>
        <taxon>Paraneoptera</taxon>
        <taxon>Hemiptera</taxon>
        <taxon>Heteroptera</taxon>
        <taxon>Panheteroptera</taxon>
        <taxon>Cimicomorpha</taxon>
        <taxon>Reduviidae</taxon>
        <taxon>Triatominae</taxon>
        <taxon>Panstrongylus</taxon>
    </lineage>
</organism>
<protein>
    <submittedName>
        <fullName evidence="2">Uncharacterized protein</fullName>
    </submittedName>
</protein>
<sequence>MLWRLFCISFFLFTVFISTSTFLIKSQRKTFSKFLQYALRYILLRLRDFFLIAKSILFATFLIFLTPLSW</sequence>
<feature type="transmembrane region" description="Helical" evidence="1">
    <location>
        <begin position="49"/>
        <end position="68"/>
    </location>
</feature>
<keyword evidence="1" id="KW-0472">Membrane</keyword>
<feature type="transmembrane region" description="Helical" evidence="1">
    <location>
        <begin position="6"/>
        <end position="24"/>
    </location>
</feature>
<keyword evidence="1" id="KW-1133">Transmembrane helix</keyword>
<evidence type="ECO:0000313" key="2">
    <source>
        <dbReference type="EMBL" id="JAW16126.1"/>
    </source>
</evidence>
<accession>A0A224XU98</accession>
<name>A0A224XU98_9HEMI</name>
<dbReference type="AlphaFoldDB" id="A0A224XU98"/>
<proteinExistence type="predicted"/>
<evidence type="ECO:0000256" key="1">
    <source>
        <dbReference type="SAM" id="Phobius"/>
    </source>
</evidence>
<reference evidence="2" key="1">
    <citation type="journal article" date="2018" name="PLoS Negl. Trop. Dis.">
        <title>An insight into the salivary gland and fat body transcriptome of Panstrongylus lignarius (Hemiptera: Heteroptera), the main vector of Chagas disease in Peru.</title>
        <authorList>
            <person name="Nevoa J.C."/>
            <person name="Mendes M.T."/>
            <person name="da Silva M.V."/>
            <person name="Soares S.C."/>
            <person name="Oliveira C.J.F."/>
            <person name="Ribeiro J.M.C."/>
        </authorList>
    </citation>
    <scope>NUCLEOTIDE SEQUENCE</scope>
</reference>